<proteinExistence type="predicted"/>
<keyword evidence="2" id="KW-0732">Signal</keyword>
<gene>
    <name evidence="4" type="ORF">FHW12_002822</name>
</gene>
<dbReference type="Gene3D" id="2.160.20.10">
    <property type="entry name" value="Single-stranded right-handed beta-helix, Pectin lyase-like"/>
    <property type="match status" value="1"/>
</dbReference>
<evidence type="ECO:0000256" key="2">
    <source>
        <dbReference type="SAM" id="SignalP"/>
    </source>
</evidence>
<feature type="signal peptide" evidence="2">
    <location>
        <begin position="1"/>
        <end position="24"/>
    </location>
</feature>
<keyword evidence="5" id="KW-1185">Reference proteome</keyword>
<dbReference type="Proteomes" id="UP000550401">
    <property type="component" value="Unassembled WGS sequence"/>
</dbReference>
<evidence type="ECO:0000313" key="4">
    <source>
        <dbReference type="EMBL" id="MBA8888589.1"/>
    </source>
</evidence>
<comment type="caution">
    <text evidence="4">The sequence shown here is derived from an EMBL/GenBank/DDBJ whole genome shotgun (WGS) entry which is preliminary data.</text>
</comment>
<feature type="domain" description="Right handed beta helix" evidence="3">
    <location>
        <begin position="70"/>
        <end position="215"/>
    </location>
</feature>
<feature type="chain" id="PRO_5032477444" description="Right handed beta helix domain-containing protein" evidence="2">
    <location>
        <begin position="25"/>
        <end position="313"/>
    </location>
</feature>
<sequence>MHAFVRRFAASFLVAMFAAGAAHAQATRTWVSGVGDDANPCSRTAPCKTFAGAISKTAAKGVINALDPAGYGAVTITKSITIEADGVVASILTSGTNGVVVNAAPTDVVTLRGLKFVDASGSGSASGVRFLGGGTLIVENGEIDNFRGSGISVAPSTNPVSVVVRDTLVRGCGDAVAGGAGIAIQPGGNASVNATLERVQLVANNADGLLVSGASAVAVRDSVASENGGNGFSAYEEVQPVSLVLDGVLAAHNVASGVFAYGAGSTVRLSGSTTTGNAIGVKPAKGGRVLSFGNNRNSGNTSDGAPSSTLPLQ</sequence>
<dbReference type="AlphaFoldDB" id="A0A839F450"/>
<dbReference type="InterPro" id="IPR011050">
    <property type="entry name" value="Pectin_lyase_fold/virulence"/>
</dbReference>
<dbReference type="SMART" id="SM00710">
    <property type="entry name" value="PbH1"/>
    <property type="match status" value="6"/>
</dbReference>
<dbReference type="InterPro" id="IPR006626">
    <property type="entry name" value="PbH1"/>
</dbReference>
<dbReference type="RefSeq" id="WP_182531631.1">
    <property type="nucleotide sequence ID" value="NZ_JACGXL010000004.1"/>
</dbReference>
<protein>
    <recommendedName>
        <fullName evidence="3">Right handed beta helix domain-containing protein</fullName>
    </recommendedName>
</protein>
<reference evidence="4 5" key="1">
    <citation type="submission" date="2020-07" db="EMBL/GenBank/DDBJ databases">
        <title>Genomic Encyclopedia of Type Strains, Phase IV (KMG-V): Genome sequencing to study the core and pangenomes of soil and plant-associated prokaryotes.</title>
        <authorList>
            <person name="Whitman W."/>
        </authorList>
    </citation>
    <scope>NUCLEOTIDE SEQUENCE [LARGE SCALE GENOMIC DNA]</scope>
    <source>
        <strain evidence="4 5">RH2WT43</strain>
    </source>
</reference>
<dbReference type="InterPro" id="IPR012334">
    <property type="entry name" value="Pectin_lyas_fold"/>
</dbReference>
<accession>A0A839F450</accession>
<organism evidence="4 5">
    <name type="scientific">Dokdonella fugitiva</name>
    <dbReference type="NCBI Taxonomy" id="328517"/>
    <lineage>
        <taxon>Bacteria</taxon>
        <taxon>Pseudomonadati</taxon>
        <taxon>Pseudomonadota</taxon>
        <taxon>Gammaproteobacteria</taxon>
        <taxon>Lysobacterales</taxon>
        <taxon>Rhodanobacteraceae</taxon>
        <taxon>Dokdonella</taxon>
    </lineage>
</organism>
<evidence type="ECO:0000313" key="5">
    <source>
        <dbReference type="Proteomes" id="UP000550401"/>
    </source>
</evidence>
<evidence type="ECO:0000259" key="3">
    <source>
        <dbReference type="Pfam" id="PF13229"/>
    </source>
</evidence>
<feature type="region of interest" description="Disordered" evidence="1">
    <location>
        <begin position="293"/>
        <end position="313"/>
    </location>
</feature>
<dbReference type="EMBL" id="JACGXL010000004">
    <property type="protein sequence ID" value="MBA8888589.1"/>
    <property type="molecule type" value="Genomic_DNA"/>
</dbReference>
<dbReference type="InterPro" id="IPR039448">
    <property type="entry name" value="Beta_helix"/>
</dbReference>
<dbReference type="Pfam" id="PF13229">
    <property type="entry name" value="Beta_helix"/>
    <property type="match status" value="1"/>
</dbReference>
<evidence type="ECO:0000256" key="1">
    <source>
        <dbReference type="SAM" id="MobiDB-lite"/>
    </source>
</evidence>
<name>A0A839F450_9GAMM</name>
<dbReference type="SUPFAM" id="SSF51126">
    <property type="entry name" value="Pectin lyase-like"/>
    <property type="match status" value="1"/>
</dbReference>